<dbReference type="InterPro" id="IPR007349">
    <property type="entry name" value="DUF418"/>
</dbReference>
<feature type="transmembrane region" description="Helical" evidence="1">
    <location>
        <begin position="282"/>
        <end position="302"/>
    </location>
</feature>
<feature type="domain" description="DUF418" evidence="2">
    <location>
        <begin position="265"/>
        <end position="425"/>
    </location>
</feature>
<evidence type="ECO:0000313" key="4">
    <source>
        <dbReference type="Proteomes" id="UP000194420"/>
    </source>
</evidence>
<accession>A0A1Y6EQ48</accession>
<name>A0A1Y6EQ48_9SPHN</name>
<feature type="transmembrane region" description="Helical" evidence="1">
    <location>
        <begin position="164"/>
        <end position="188"/>
    </location>
</feature>
<feature type="transmembrane region" description="Helical" evidence="1">
    <location>
        <begin position="39"/>
        <end position="61"/>
    </location>
</feature>
<dbReference type="Pfam" id="PF04235">
    <property type="entry name" value="DUF418"/>
    <property type="match status" value="1"/>
</dbReference>
<dbReference type="PANTHER" id="PTHR30590">
    <property type="entry name" value="INNER MEMBRANE PROTEIN"/>
    <property type="match status" value="1"/>
</dbReference>
<protein>
    <recommendedName>
        <fullName evidence="2">DUF418 domain-containing protein</fullName>
    </recommendedName>
</protein>
<feature type="transmembrane region" description="Helical" evidence="1">
    <location>
        <begin position="140"/>
        <end position="157"/>
    </location>
</feature>
<keyword evidence="1" id="KW-0812">Transmembrane</keyword>
<keyword evidence="1" id="KW-0472">Membrane</keyword>
<sequence>MALDEQRETPIDLATPDSETSIPVAGTDRIGSLDFIRGLAVMGILVANIVAFGQPFAAYMYPEAFTTGHSAAEDWMWIGQFVLIDSKMRGLFTLLFGAGLYLFMEKAWAKGATRWLQVRRLFWLMLFGLAHYFLIWRGDILFSYAICGFLVLGFITMSARVQFVIGLLGYASGALLWGGLMAMMVMAADTPQGDPGMPLSDVRSDLQSQQDQMLQDGATQTELISGGHYGDYVGHMVSQHASDLGFFIFLWLFETLPLMLIGMALYRWGFFSGAFSTRKMRLWGALGMVAGGLITFLIGLWVRDGGFTYYGTQAAQVGFSYLPRLAMILGLAALLVTIAPSATGWLGQRISAAGRAAFTNYLGTSLVMLLVMHGWALGLFGELTRTQLYLVAFATCALMLAWSKPWLDRFRYGPLEWLWRCMTYGRVFALRRG</sequence>
<organism evidence="3 4">
    <name type="scientific">Altererythrobacter xiamenensis</name>
    <dbReference type="NCBI Taxonomy" id="1316679"/>
    <lineage>
        <taxon>Bacteria</taxon>
        <taxon>Pseudomonadati</taxon>
        <taxon>Pseudomonadota</taxon>
        <taxon>Alphaproteobacteria</taxon>
        <taxon>Sphingomonadales</taxon>
        <taxon>Erythrobacteraceae</taxon>
        <taxon>Altererythrobacter</taxon>
    </lineage>
</organism>
<reference evidence="4" key="1">
    <citation type="submission" date="2017-04" db="EMBL/GenBank/DDBJ databases">
        <authorList>
            <person name="Varghese N."/>
            <person name="Submissions S."/>
        </authorList>
    </citation>
    <scope>NUCLEOTIDE SEQUENCE [LARGE SCALE GENOMIC DNA]</scope>
</reference>
<dbReference type="PANTHER" id="PTHR30590:SF2">
    <property type="entry name" value="INNER MEMBRANE PROTEIN"/>
    <property type="match status" value="1"/>
</dbReference>
<dbReference type="RefSeq" id="WP_234989920.1">
    <property type="nucleotide sequence ID" value="NZ_FXWG01000001.1"/>
</dbReference>
<feature type="transmembrane region" description="Helical" evidence="1">
    <location>
        <begin position="246"/>
        <end position="270"/>
    </location>
</feature>
<dbReference type="Proteomes" id="UP000194420">
    <property type="component" value="Unassembled WGS sequence"/>
</dbReference>
<dbReference type="InterPro" id="IPR052529">
    <property type="entry name" value="Bact_Transport_Assoc"/>
</dbReference>
<gene>
    <name evidence="3" type="ORF">SAMN06297468_0730</name>
</gene>
<evidence type="ECO:0000313" key="3">
    <source>
        <dbReference type="EMBL" id="SMQ62632.1"/>
    </source>
</evidence>
<dbReference type="AlphaFoldDB" id="A0A1Y6EQ48"/>
<feature type="transmembrane region" description="Helical" evidence="1">
    <location>
        <begin position="116"/>
        <end position="134"/>
    </location>
</feature>
<keyword evidence="1" id="KW-1133">Transmembrane helix</keyword>
<evidence type="ECO:0000259" key="2">
    <source>
        <dbReference type="Pfam" id="PF04235"/>
    </source>
</evidence>
<feature type="transmembrane region" description="Helical" evidence="1">
    <location>
        <begin position="358"/>
        <end position="380"/>
    </location>
</feature>
<feature type="transmembrane region" description="Helical" evidence="1">
    <location>
        <begin position="386"/>
        <end position="402"/>
    </location>
</feature>
<proteinExistence type="predicted"/>
<feature type="transmembrane region" description="Helical" evidence="1">
    <location>
        <begin position="322"/>
        <end position="346"/>
    </location>
</feature>
<keyword evidence="4" id="KW-1185">Reference proteome</keyword>
<evidence type="ECO:0000256" key="1">
    <source>
        <dbReference type="SAM" id="Phobius"/>
    </source>
</evidence>
<feature type="transmembrane region" description="Helical" evidence="1">
    <location>
        <begin position="81"/>
        <end position="104"/>
    </location>
</feature>
<dbReference type="EMBL" id="FXWG01000001">
    <property type="protein sequence ID" value="SMQ62632.1"/>
    <property type="molecule type" value="Genomic_DNA"/>
</dbReference>